<keyword evidence="1" id="KW-1133">Transmembrane helix</keyword>
<accession>A0A7S0LJ12</accession>
<feature type="transmembrane region" description="Helical" evidence="1">
    <location>
        <begin position="107"/>
        <end position="128"/>
    </location>
</feature>
<reference evidence="2" key="1">
    <citation type="submission" date="2021-01" db="EMBL/GenBank/DDBJ databases">
        <authorList>
            <person name="Corre E."/>
            <person name="Pelletier E."/>
            <person name="Niang G."/>
            <person name="Scheremetjew M."/>
            <person name="Finn R."/>
            <person name="Kale V."/>
            <person name="Holt S."/>
            <person name="Cochrane G."/>
            <person name="Meng A."/>
            <person name="Brown T."/>
            <person name="Cohen L."/>
        </authorList>
    </citation>
    <scope>NUCLEOTIDE SEQUENCE</scope>
    <source>
        <strain evidence="2">PLY182g</strain>
    </source>
</reference>
<keyword evidence="1" id="KW-0472">Membrane</keyword>
<dbReference type="EMBL" id="HBEY01036928">
    <property type="protein sequence ID" value="CAD8614208.1"/>
    <property type="molecule type" value="Transcribed_RNA"/>
</dbReference>
<feature type="transmembrane region" description="Helical" evidence="1">
    <location>
        <begin position="140"/>
        <end position="161"/>
    </location>
</feature>
<organism evidence="2">
    <name type="scientific">Coccolithus braarudii</name>
    <dbReference type="NCBI Taxonomy" id="221442"/>
    <lineage>
        <taxon>Eukaryota</taxon>
        <taxon>Haptista</taxon>
        <taxon>Haptophyta</taxon>
        <taxon>Prymnesiophyceae</taxon>
        <taxon>Coccolithales</taxon>
        <taxon>Coccolithaceae</taxon>
        <taxon>Coccolithus</taxon>
    </lineage>
</organism>
<feature type="transmembrane region" description="Helical" evidence="1">
    <location>
        <begin position="78"/>
        <end position="101"/>
    </location>
</feature>
<evidence type="ECO:0000256" key="1">
    <source>
        <dbReference type="SAM" id="Phobius"/>
    </source>
</evidence>
<protein>
    <submittedName>
        <fullName evidence="2">Uncharacterized protein</fullName>
    </submittedName>
</protein>
<name>A0A7S0LJ12_9EUKA</name>
<evidence type="ECO:0000313" key="2">
    <source>
        <dbReference type="EMBL" id="CAD8614208.1"/>
    </source>
</evidence>
<sequence>MHARLLSPRLCALVGLAGGTLFSIGSGCFIAQSFVTSDDWLLIYRAGCGCWVVGCCPYVLLSIFVGRSQPLLCCYSHVPLMVIVQVGGLSCYITGCILGYVDPIHAVIPSTNLLFAVGAGSQLLDAVVDAARRRHRTIDLAVVVEIVAGAFFCLAAGLGGYASHVSLVRIGMTCWLIGSLGYLSLSFIDYRQATRQPASPPVMLAAIGVS</sequence>
<gene>
    <name evidence="2" type="ORF">CPEL01642_LOCUS17589</name>
</gene>
<proteinExistence type="predicted"/>
<keyword evidence="1" id="KW-0812">Transmembrane</keyword>
<feature type="transmembrane region" description="Helical" evidence="1">
    <location>
        <begin position="167"/>
        <end position="188"/>
    </location>
</feature>
<feature type="transmembrane region" description="Helical" evidence="1">
    <location>
        <begin position="41"/>
        <end position="66"/>
    </location>
</feature>
<dbReference type="AlphaFoldDB" id="A0A7S0LJ12"/>
<dbReference type="PROSITE" id="PS51257">
    <property type="entry name" value="PROKAR_LIPOPROTEIN"/>
    <property type="match status" value="1"/>
</dbReference>